<evidence type="ECO:0000256" key="3">
    <source>
        <dbReference type="ARBA" id="ARBA00022764"/>
    </source>
</evidence>
<keyword evidence="4 9" id="KW-0697">Rotamase</keyword>
<evidence type="ECO:0000256" key="2">
    <source>
        <dbReference type="ARBA" id="ARBA00022729"/>
    </source>
</evidence>
<dbReference type="SUPFAM" id="SSF54534">
    <property type="entry name" value="FKBP-like"/>
    <property type="match status" value="1"/>
</dbReference>
<dbReference type="InterPro" id="IPR000297">
    <property type="entry name" value="PPIase_PpiC"/>
</dbReference>
<keyword evidence="2 10" id="KW-0732">Signal</keyword>
<dbReference type="Proteomes" id="UP000640583">
    <property type="component" value="Unassembled WGS sequence"/>
</dbReference>
<evidence type="ECO:0000256" key="6">
    <source>
        <dbReference type="ARBA" id="ARBA00023235"/>
    </source>
</evidence>
<evidence type="ECO:0000256" key="4">
    <source>
        <dbReference type="ARBA" id="ARBA00023110"/>
    </source>
</evidence>
<dbReference type="PANTHER" id="PTHR47637">
    <property type="entry name" value="CHAPERONE SURA"/>
    <property type="match status" value="1"/>
</dbReference>
<evidence type="ECO:0000259" key="11">
    <source>
        <dbReference type="PROSITE" id="PS50198"/>
    </source>
</evidence>
<protein>
    <recommendedName>
        <fullName evidence="1">Parvulin-like PPIase</fullName>
    </recommendedName>
    <alternativeName>
        <fullName evidence="7">Peptidyl-prolyl cis-trans isomerase plp</fullName>
    </alternativeName>
    <alternativeName>
        <fullName evidence="8">Rotamase plp</fullName>
    </alternativeName>
</protein>
<name>A0A8J7LPV0_9RHOB</name>
<proteinExistence type="predicted"/>
<organism evidence="12 13">
    <name type="scientific">Halocynthiibacter styelae</name>
    <dbReference type="NCBI Taxonomy" id="2761955"/>
    <lineage>
        <taxon>Bacteria</taxon>
        <taxon>Pseudomonadati</taxon>
        <taxon>Pseudomonadota</taxon>
        <taxon>Alphaproteobacteria</taxon>
        <taxon>Rhodobacterales</taxon>
        <taxon>Paracoccaceae</taxon>
        <taxon>Halocynthiibacter</taxon>
    </lineage>
</organism>
<dbReference type="EMBL" id="JADCKQ010000007">
    <property type="protein sequence ID" value="MBI1494141.1"/>
    <property type="molecule type" value="Genomic_DNA"/>
</dbReference>
<evidence type="ECO:0000313" key="13">
    <source>
        <dbReference type="Proteomes" id="UP000640583"/>
    </source>
</evidence>
<keyword evidence="3" id="KW-0574">Periplasm</keyword>
<evidence type="ECO:0000256" key="1">
    <source>
        <dbReference type="ARBA" id="ARBA00018370"/>
    </source>
</evidence>
<comment type="caution">
    <text evidence="12">The sequence shown here is derived from an EMBL/GenBank/DDBJ whole genome shotgun (WGS) entry which is preliminary data.</text>
</comment>
<dbReference type="InterPro" id="IPR050280">
    <property type="entry name" value="OMP_Chaperone_SurA"/>
</dbReference>
<dbReference type="RefSeq" id="WP_228848929.1">
    <property type="nucleotide sequence ID" value="NZ_JADCKQ010000007.1"/>
</dbReference>
<evidence type="ECO:0000256" key="5">
    <source>
        <dbReference type="ARBA" id="ARBA00023186"/>
    </source>
</evidence>
<feature type="domain" description="PpiC" evidence="11">
    <location>
        <begin position="165"/>
        <end position="262"/>
    </location>
</feature>
<dbReference type="PANTHER" id="PTHR47637:SF1">
    <property type="entry name" value="CHAPERONE SURA"/>
    <property type="match status" value="1"/>
</dbReference>
<reference evidence="12" key="1">
    <citation type="submission" date="2020-10" db="EMBL/GenBank/DDBJ databases">
        <title>Paenihalocynthiibacter styelae gen. nov., sp. nov., isolated from stalked sea squirt Styela clava.</title>
        <authorList>
            <person name="Kim Y.-O."/>
            <person name="Yoon J.-H."/>
        </authorList>
    </citation>
    <scope>NUCLEOTIDE SEQUENCE</scope>
    <source>
        <strain evidence="12">MYP1-1</strain>
    </source>
</reference>
<dbReference type="Pfam" id="PF00639">
    <property type="entry name" value="Rotamase"/>
    <property type="match status" value="1"/>
</dbReference>
<dbReference type="InterPro" id="IPR015391">
    <property type="entry name" value="SurA_N"/>
</dbReference>
<dbReference type="InterPro" id="IPR046357">
    <property type="entry name" value="PPIase_dom_sf"/>
</dbReference>
<feature type="signal peptide" evidence="10">
    <location>
        <begin position="1"/>
        <end position="26"/>
    </location>
</feature>
<dbReference type="SUPFAM" id="SSF109998">
    <property type="entry name" value="Triger factor/SurA peptide-binding domain-like"/>
    <property type="match status" value="1"/>
</dbReference>
<evidence type="ECO:0000313" key="12">
    <source>
        <dbReference type="EMBL" id="MBI1494141.1"/>
    </source>
</evidence>
<dbReference type="Pfam" id="PF09312">
    <property type="entry name" value="SurA_N"/>
    <property type="match status" value="1"/>
</dbReference>
<dbReference type="GO" id="GO:0003755">
    <property type="term" value="F:peptidyl-prolyl cis-trans isomerase activity"/>
    <property type="evidence" value="ECO:0007669"/>
    <property type="project" value="UniProtKB-KW"/>
</dbReference>
<dbReference type="PROSITE" id="PS50198">
    <property type="entry name" value="PPIC_PPIASE_2"/>
    <property type="match status" value="1"/>
</dbReference>
<dbReference type="Gene3D" id="3.10.50.40">
    <property type="match status" value="1"/>
</dbReference>
<keyword evidence="6 9" id="KW-0413">Isomerase</keyword>
<evidence type="ECO:0000256" key="8">
    <source>
        <dbReference type="ARBA" id="ARBA00031484"/>
    </source>
</evidence>
<feature type="chain" id="PRO_5035325608" description="Parvulin-like PPIase" evidence="10">
    <location>
        <begin position="27"/>
        <end position="410"/>
    </location>
</feature>
<evidence type="ECO:0000256" key="10">
    <source>
        <dbReference type="SAM" id="SignalP"/>
    </source>
</evidence>
<evidence type="ECO:0000256" key="9">
    <source>
        <dbReference type="PROSITE-ProRule" id="PRU00278"/>
    </source>
</evidence>
<gene>
    <name evidence="12" type="ORF">H1D41_10875</name>
</gene>
<keyword evidence="5" id="KW-0143">Chaperone</keyword>
<keyword evidence="13" id="KW-1185">Reference proteome</keyword>
<evidence type="ECO:0000256" key="7">
    <source>
        <dbReference type="ARBA" id="ARBA00030642"/>
    </source>
</evidence>
<accession>A0A8J7LPV0</accession>
<dbReference type="AlphaFoldDB" id="A0A8J7LPV0"/>
<dbReference type="InterPro" id="IPR027304">
    <property type="entry name" value="Trigger_fact/SurA_dom_sf"/>
</dbReference>
<dbReference type="Gene3D" id="1.10.4030.10">
    <property type="entry name" value="Porin chaperone SurA, peptide-binding domain"/>
    <property type="match status" value="1"/>
</dbReference>
<sequence>MKTRNLLTAAALGALSVVTLAETASAQNLFAPAAKVNDSVVTNYELRQRITFLRLLRQPGDIEAEALKGLVDDRLRAEASTRAGITVSDTQIEAGMEEFASRAQLSREQFLAAIAQEGVAEETFRDFVSSGIAWRELIGGRYAPRVQITEAEIDRALALASGSGGVRVLLSEIIIPAPPEAIDQARAEALRISRSVSSQAGFAAQARAVSASQSRGRGGRIDWLPIGNLPPAIRSQILALSPGDITAPIEVPNAIALFMLRAVEETDAAETEVVSVEYARYFIPGGRTEAALNQAAKVINTVDSCDDLYGVNLGQDASRLQRDTLAIADVPDDIALEVARLDDNEISTNLTVQTEAGPQLTVLMLCGRVNAIVEDTSREEVRGQLRQQRLGSYADSLLAELRADATITYE</sequence>